<dbReference type="Pfam" id="PF13546">
    <property type="entry name" value="DDE_5"/>
    <property type="match status" value="1"/>
</dbReference>
<dbReference type="SUPFAM" id="SSF53098">
    <property type="entry name" value="Ribonuclease H-like"/>
    <property type="match status" value="1"/>
</dbReference>
<dbReference type="STRING" id="1600.LBAT_0759"/>
<dbReference type="AlphaFoldDB" id="A0A0D6A3T2"/>
<dbReference type="PATRIC" id="fig|1600.4.peg.1137"/>
<dbReference type="RefSeq" id="WP_060459395.1">
    <property type="nucleotide sequence ID" value="NZ_AP014808.1"/>
</dbReference>
<dbReference type="KEGG" id="lae:LBAT_1113"/>
<evidence type="ECO:0000259" key="1">
    <source>
        <dbReference type="Pfam" id="PF13546"/>
    </source>
</evidence>
<dbReference type="InterPro" id="IPR038721">
    <property type="entry name" value="IS701-like_DDE_dom"/>
</dbReference>
<reference evidence="3 5" key="1">
    <citation type="submission" date="2015-03" db="EMBL/GenBank/DDBJ databases">
        <title>Complete genome sequence of Lactobacillus acetotolerans NBRC 13120.</title>
        <authorList>
            <person name="Toh H."/>
            <person name="Morita H."/>
            <person name="Fujita N."/>
        </authorList>
    </citation>
    <scope>NUCLEOTIDE SEQUENCE [LARGE SCALE GENOMIC DNA]</scope>
    <source>
        <strain evidence="3 5">NBRC 13120</strain>
    </source>
</reference>
<evidence type="ECO:0000313" key="2">
    <source>
        <dbReference type="EMBL" id="BAQ57148.1"/>
    </source>
</evidence>
<dbReference type="Gene3D" id="3.90.350.10">
    <property type="entry name" value="Transposase Inhibitor Protein From Tn5, Chain A, domain 1"/>
    <property type="match status" value="1"/>
</dbReference>
<dbReference type="EMBL" id="AP014808">
    <property type="protein sequence ID" value="BAQ57609.1"/>
    <property type="molecule type" value="Genomic_DNA"/>
</dbReference>
<proteinExistence type="predicted"/>
<accession>A0A0D6A3T2</accession>
<gene>
    <name evidence="2" type="ORF">LBAT_0759</name>
    <name evidence="3" type="ORF">LBAT_1113</name>
    <name evidence="4" type="ORF">LBAT_1220</name>
</gene>
<protein>
    <submittedName>
        <fullName evidence="3">Transposase</fullName>
    </submittedName>
</protein>
<evidence type="ECO:0000313" key="4">
    <source>
        <dbReference type="EMBL" id="BAQ57609.1"/>
    </source>
</evidence>
<organism evidence="3 5">
    <name type="scientific">Lactobacillus acetotolerans</name>
    <dbReference type="NCBI Taxonomy" id="1600"/>
    <lineage>
        <taxon>Bacteria</taxon>
        <taxon>Bacillati</taxon>
        <taxon>Bacillota</taxon>
        <taxon>Bacilli</taxon>
        <taxon>Lactobacillales</taxon>
        <taxon>Lactobacillaceae</taxon>
        <taxon>Lactobacillus</taxon>
    </lineage>
</organism>
<evidence type="ECO:0000313" key="3">
    <source>
        <dbReference type="EMBL" id="BAQ57502.1"/>
    </source>
</evidence>
<dbReference type="EMBL" id="AP014808">
    <property type="protein sequence ID" value="BAQ57502.1"/>
    <property type="molecule type" value="Genomic_DNA"/>
</dbReference>
<dbReference type="KEGG" id="lae:LBAT_1220"/>
<sequence>MKSIKQLAEKNDLKNVITAFIKLIGLAKLSKKVNFKRKSVVSLTAVVSWLLATKFARHSLYRAQAAKEFTIRTARNVLNDGRINWQRLLCLAAKQLIARLKPVIDRRRRLALIVDDTLMSRSCSQKTELLAKVYDHNLQKFLTGYRGLTLGWSDANTFLPVNFALMSTGKPHNLVGHPAVSNDQRSVAGKRRCQAQRPMNTITLELIDQALANGVPAQYVLFDSWFSSPKMFWQLKQRKLDGVGMLKQSIKIYYRYRGRAYGVKDLYQRLAASNRKRKEHYLYSCVVEAHYQDHRFPLKLVFVTKRGNKSRYLVLATTQIQLQPAEIIQLYGRRWQIETYFKAAKQYLALNKSQIQDYDGLCGYIAVTGLTYDLLAWLERQNKDDRTIGDLFYLMNTALPDIKFLDALVYLIAVLQKVKKDINKQVAQTLANFLSYLPAGIRKVLRRQV</sequence>
<dbReference type="OrthoDB" id="29496at2"/>
<evidence type="ECO:0000313" key="5">
    <source>
        <dbReference type="Proteomes" id="UP000035709"/>
    </source>
</evidence>
<dbReference type="Proteomes" id="UP000035709">
    <property type="component" value="Chromosome"/>
</dbReference>
<dbReference type="EMBL" id="AP014808">
    <property type="protein sequence ID" value="BAQ57148.1"/>
    <property type="molecule type" value="Genomic_DNA"/>
</dbReference>
<feature type="domain" description="Transposase IS701-like DDE" evidence="1">
    <location>
        <begin position="57"/>
        <end position="256"/>
    </location>
</feature>
<name>A0A0D6A3T2_9LACO</name>
<dbReference type="KEGG" id="lae:LBAT_0759"/>
<keyword evidence="5" id="KW-1185">Reference proteome</keyword>
<dbReference type="InterPro" id="IPR012337">
    <property type="entry name" value="RNaseH-like_sf"/>
</dbReference>